<dbReference type="Proteomes" id="UP000317214">
    <property type="component" value="Chromosome"/>
</dbReference>
<dbReference type="OrthoDB" id="7340718at2"/>
<dbReference type="EMBL" id="CP032485">
    <property type="protein sequence ID" value="QDH24253.1"/>
    <property type="molecule type" value="Genomic_DNA"/>
</dbReference>
<name>A0A4Y6V2P8_9PROT</name>
<evidence type="ECO:0000313" key="2">
    <source>
        <dbReference type="Proteomes" id="UP000317214"/>
    </source>
</evidence>
<reference evidence="1 2" key="1">
    <citation type="submission" date="2018-09" db="EMBL/GenBank/DDBJ databases">
        <title>The complete genome sequence of Neokomagataea tanensis NBRC 106556(T).</title>
        <authorList>
            <person name="Chua K.-O."/>
            <person name="See-Too W.-S."/>
            <person name="Hong K.-W."/>
            <person name="Yin W.-F."/>
            <person name="Chan K.-G."/>
        </authorList>
    </citation>
    <scope>NUCLEOTIDE SEQUENCE [LARGE SCALE GENOMIC DNA]</scope>
    <source>
        <strain evidence="2">AH13 \ NBRC 106556</strain>
    </source>
</reference>
<dbReference type="KEGG" id="ntn:D5366_02120"/>
<protein>
    <submittedName>
        <fullName evidence="1">Uncharacterized protein</fullName>
    </submittedName>
</protein>
<organism evidence="1 2">
    <name type="scientific">Neokomagataea tanensis</name>
    <dbReference type="NCBI Taxonomy" id="661191"/>
    <lineage>
        <taxon>Bacteria</taxon>
        <taxon>Pseudomonadati</taxon>
        <taxon>Pseudomonadota</taxon>
        <taxon>Alphaproteobacteria</taxon>
        <taxon>Acetobacterales</taxon>
        <taxon>Acetobacteraceae</taxon>
        <taxon>Neokomagataea</taxon>
    </lineage>
</organism>
<accession>A0A4Y6V2P8</accession>
<dbReference type="AlphaFoldDB" id="A0A4Y6V2P8"/>
<dbReference type="RefSeq" id="WP_141492088.1">
    <property type="nucleotide sequence ID" value="NZ_CP032485.1"/>
</dbReference>
<proteinExistence type="predicted"/>
<sequence length="313" mass="35194">MLDRLEKYLVTELVTPVAPAVRAFAAHLVKDMSTAPLGVVFYGSMLRKADPDGILDFYVVTETGRDVPGGMCARLANHFLPPNVFYAEYSYEGQAYRAKVAVLSRKQFAERTGPRSADTTLWARFCQPVRLVWVRDAEAADYILTLIARCVTTAAFWSGIFGADIGSKPATAFWDALFAQTYGSELRVEASGRGKSLLQGAEGRFTTILPLAWQRAGLAFARENDSYSVVLSEKQTRRAVKHWHAIKRFGKVRNVLRLIKAAFTFKDGATYLAWKIQRHTGIDLALSSFEQKHPLLCLPRLVRRYRHARRDSK</sequence>
<gene>
    <name evidence="1" type="ORF">D5366_02120</name>
</gene>
<keyword evidence="2" id="KW-1185">Reference proteome</keyword>
<evidence type="ECO:0000313" key="1">
    <source>
        <dbReference type="EMBL" id="QDH24253.1"/>
    </source>
</evidence>